<gene>
    <name evidence="2" type="ORF">PEVE_00006568</name>
</gene>
<evidence type="ECO:0000259" key="1">
    <source>
        <dbReference type="Pfam" id="PF14893"/>
    </source>
</evidence>
<keyword evidence="3" id="KW-1185">Reference proteome</keyword>
<dbReference type="Pfam" id="PF14893">
    <property type="entry name" value="PNMA"/>
    <property type="match status" value="1"/>
</dbReference>
<dbReference type="InterPro" id="IPR048270">
    <property type="entry name" value="PNMA_C"/>
</dbReference>
<proteinExistence type="predicted"/>
<reference evidence="2 3" key="1">
    <citation type="submission" date="2022-05" db="EMBL/GenBank/DDBJ databases">
        <authorList>
            <consortium name="Genoscope - CEA"/>
            <person name="William W."/>
        </authorList>
    </citation>
    <scope>NUCLEOTIDE SEQUENCE [LARGE SCALE GENOMIC DNA]</scope>
</reference>
<dbReference type="PANTHER" id="PTHR33198:SF20">
    <property type="entry name" value="RETROTRANSPOSON GAG DOMAIN-CONTAINING PROTEIN"/>
    <property type="match status" value="1"/>
</dbReference>
<evidence type="ECO:0000313" key="2">
    <source>
        <dbReference type="EMBL" id="CAH3168606.1"/>
    </source>
</evidence>
<sequence length="162" mass="18972">MAAALPTFPEFDVTHTSTQAARWKEWLSRFRNLVVAMNVTDKKRKRALLLHYAGEPTNETFDTLPDTTPGESEETFAKALQALTNYFTPRQNREYEIYVFRQAKQESNESISAFHKRLRQLAVTCEFADVDREIKTRIVQSCSSHKLRQRRSRTPRNFLRNC</sequence>
<evidence type="ECO:0000313" key="3">
    <source>
        <dbReference type="Proteomes" id="UP001159427"/>
    </source>
</evidence>
<dbReference type="PANTHER" id="PTHR33198">
    <property type="entry name" value="ANK_REP_REGION DOMAIN-CONTAINING PROTEIN-RELATED"/>
    <property type="match status" value="1"/>
</dbReference>
<feature type="domain" description="Paraneoplastic antigen Ma-like C-terminal" evidence="1">
    <location>
        <begin position="18"/>
        <end position="121"/>
    </location>
</feature>
<accession>A0ABN8QPY9</accession>
<comment type="caution">
    <text evidence="2">The sequence shown here is derived from an EMBL/GenBank/DDBJ whole genome shotgun (WGS) entry which is preliminary data.</text>
</comment>
<name>A0ABN8QPY9_9CNID</name>
<dbReference type="EMBL" id="CALNXI010001425">
    <property type="protein sequence ID" value="CAH3168606.1"/>
    <property type="molecule type" value="Genomic_DNA"/>
</dbReference>
<organism evidence="2 3">
    <name type="scientific">Porites evermanni</name>
    <dbReference type="NCBI Taxonomy" id="104178"/>
    <lineage>
        <taxon>Eukaryota</taxon>
        <taxon>Metazoa</taxon>
        <taxon>Cnidaria</taxon>
        <taxon>Anthozoa</taxon>
        <taxon>Hexacorallia</taxon>
        <taxon>Scleractinia</taxon>
        <taxon>Fungiina</taxon>
        <taxon>Poritidae</taxon>
        <taxon>Porites</taxon>
    </lineage>
</organism>
<protein>
    <recommendedName>
        <fullName evidence="1">Paraneoplastic antigen Ma-like C-terminal domain-containing protein</fullName>
    </recommendedName>
</protein>
<dbReference type="Proteomes" id="UP001159427">
    <property type="component" value="Unassembled WGS sequence"/>
</dbReference>